<protein>
    <submittedName>
        <fullName evidence="1">Uncharacterized protein</fullName>
    </submittedName>
</protein>
<sequence length="82" mass="8844">MISAAVLKTAITRQPNPYSVMPISLNTYSKSKLDSTISMTLQGCVVLSWTRCRSITLQNAAASVISFANIDHSLASILTIVE</sequence>
<proteinExistence type="predicted"/>
<feature type="non-terminal residue" evidence="1">
    <location>
        <position position="82"/>
    </location>
</feature>
<dbReference type="Proteomes" id="UP000035740">
    <property type="component" value="Unassembled WGS sequence"/>
</dbReference>
<name>A0A0J8BG65_BETVV</name>
<gene>
    <name evidence="1" type="ORF">BVRB_042690</name>
</gene>
<keyword evidence="2" id="KW-1185">Reference proteome</keyword>
<evidence type="ECO:0000313" key="2">
    <source>
        <dbReference type="Proteomes" id="UP000035740"/>
    </source>
</evidence>
<dbReference type="AlphaFoldDB" id="A0A0J8BG65"/>
<organism evidence="1 2">
    <name type="scientific">Beta vulgaris subsp. vulgaris</name>
    <name type="common">Beet</name>
    <dbReference type="NCBI Taxonomy" id="3555"/>
    <lineage>
        <taxon>Eukaryota</taxon>
        <taxon>Viridiplantae</taxon>
        <taxon>Streptophyta</taxon>
        <taxon>Embryophyta</taxon>
        <taxon>Tracheophyta</taxon>
        <taxon>Spermatophyta</taxon>
        <taxon>Magnoliopsida</taxon>
        <taxon>eudicotyledons</taxon>
        <taxon>Gunneridae</taxon>
        <taxon>Pentapetalae</taxon>
        <taxon>Caryophyllales</taxon>
        <taxon>Chenopodiaceae</taxon>
        <taxon>Betoideae</taxon>
        <taxon>Beta</taxon>
    </lineage>
</organism>
<dbReference type="EMBL" id="KQ122550">
    <property type="protein sequence ID" value="KMS64785.1"/>
    <property type="molecule type" value="Genomic_DNA"/>
</dbReference>
<evidence type="ECO:0000313" key="1">
    <source>
        <dbReference type="EMBL" id="KMS64785.1"/>
    </source>
</evidence>
<reference evidence="1 2" key="1">
    <citation type="journal article" date="2014" name="Nature">
        <title>The genome of the recently domesticated crop plant sugar beet (Beta vulgaris).</title>
        <authorList>
            <person name="Dohm J.C."/>
            <person name="Minoche A.E."/>
            <person name="Holtgrawe D."/>
            <person name="Capella-Gutierrez S."/>
            <person name="Zakrzewski F."/>
            <person name="Tafer H."/>
            <person name="Rupp O."/>
            <person name="Sorensen T.R."/>
            <person name="Stracke R."/>
            <person name="Reinhardt R."/>
            <person name="Goesmann A."/>
            <person name="Kraft T."/>
            <person name="Schulz B."/>
            <person name="Stadler P.F."/>
            <person name="Schmidt T."/>
            <person name="Gabaldon T."/>
            <person name="Lehrach H."/>
            <person name="Weisshaar B."/>
            <person name="Himmelbauer H."/>
        </authorList>
    </citation>
    <scope>NUCLEOTIDE SEQUENCE [LARGE SCALE GENOMIC DNA]</scope>
    <source>
        <tissue evidence="1">Taproot</tissue>
    </source>
</reference>
<accession>A0A0J8BG65</accession>
<dbReference type="Gramene" id="KMS64785">
    <property type="protein sequence ID" value="KMS64785"/>
    <property type="gene ID" value="BVRB_042690"/>
</dbReference>